<feature type="region of interest" description="Disordered" evidence="1">
    <location>
        <begin position="1"/>
        <end position="42"/>
    </location>
</feature>
<dbReference type="EMBL" id="BAABKB010000037">
    <property type="protein sequence ID" value="GAA5032246.1"/>
    <property type="molecule type" value="Genomic_DNA"/>
</dbReference>
<keyword evidence="3" id="KW-1185">Reference proteome</keyword>
<name>A0ABP9JHY2_9ACTN</name>
<gene>
    <name evidence="2" type="ORF">GCM10023335_74530</name>
</gene>
<proteinExistence type="predicted"/>
<evidence type="ECO:0000313" key="2">
    <source>
        <dbReference type="EMBL" id="GAA5032246.1"/>
    </source>
</evidence>
<comment type="caution">
    <text evidence="2">The sequence shown here is derived from an EMBL/GenBank/DDBJ whole genome shotgun (WGS) entry which is preliminary data.</text>
</comment>
<organism evidence="2 3">
    <name type="scientific">Streptomyces siamensis</name>
    <dbReference type="NCBI Taxonomy" id="1274986"/>
    <lineage>
        <taxon>Bacteria</taxon>
        <taxon>Bacillati</taxon>
        <taxon>Actinomycetota</taxon>
        <taxon>Actinomycetes</taxon>
        <taxon>Kitasatosporales</taxon>
        <taxon>Streptomycetaceae</taxon>
        <taxon>Streptomyces</taxon>
    </lineage>
</organism>
<dbReference type="Proteomes" id="UP001501759">
    <property type="component" value="Unassembled WGS sequence"/>
</dbReference>
<protein>
    <submittedName>
        <fullName evidence="2">Uncharacterized protein</fullName>
    </submittedName>
</protein>
<evidence type="ECO:0000313" key="3">
    <source>
        <dbReference type="Proteomes" id="UP001501759"/>
    </source>
</evidence>
<sequence length="93" mass="10019">MEDAADVPPAASKPFTAAAPSARMGPPGPGRGEHMSRKEVAADTVAEAARRARFGALPERIRLEDTVEERPASAPDPAKDTFNYDEWLVRTCL</sequence>
<evidence type="ECO:0000256" key="1">
    <source>
        <dbReference type="SAM" id="MobiDB-lite"/>
    </source>
</evidence>
<feature type="compositionally biased region" description="Basic and acidic residues" evidence="1">
    <location>
        <begin position="31"/>
        <end position="41"/>
    </location>
</feature>
<accession>A0ABP9JHY2</accession>
<reference evidence="3" key="1">
    <citation type="journal article" date="2019" name="Int. J. Syst. Evol. Microbiol.">
        <title>The Global Catalogue of Microorganisms (GCM) 10K type strain sequencing project: providing services to taxonomists for standard genome sequencing and annotation.</title>
        <authorList>
            <consortium name="The Broad Institute Genomics Platform"/>
            <consortium name="The Broad Institute Genome Sequencing Center for Infectious Disease"/>
            <person name="Wu L."/>
            <person name="Ma J."/>
        </authorList>
    </citation>
    <scope>NUCLEOTIDE SEQUENCE [LARGE SCALE GENOMIC DNA]</scope>
    <source>
        <strain evidence="3">JCM 18409</strain>
    </source>
</reference>